<evidence type="ECO:0000313" key="1">
    <source>
        <dbReference type="EMBL" id="KAF3522303.1"/>
    </source>
</evidence>
<gene>
    <name evidence="1" type="ORF">F2Q69_00048956</name>
</gene>
<name>A0A8S9PFM7_BRACR</name>
<sequence length="71" mass="7943">MANSFVLLADLNACQCSFTVEVIICLDWARVTTLTGSHQMRIIRPSSSEEWAPKRGLWLLSQSTKDRCLSG</sequence>
<dbReference type="AlphaFoldDB" id="A0A8S9PFM7"/>
<dbReference type="EMBL" id="QGKX02001347">
    <property type="protein sequence ID" value="KAF3522303.1"/>
    <property type="molecule type" value="Genomic_DNA"/>
</dbReference>
<proteinExistence type="predicted"/>
<organism evidence="1 2">
    <name type="scientific">Brassica cretica</name>
    <name type="common">Mustard</name>
    <dbReference type="NCBI Taxonomy" id="69181"/>
    <lineage>
        <taxon>Eukaryota</taxon>
        <taxon>Viridiplantae</taxon>
        <taxon>Streptophyta</taxon>
        <taxon>Embryophyta</taxon>
        <taxon>Tracheophyta</taxon>
        <taxon>Spermatophyta</taxon>
        <taxon>Magnoliopsida</taxon>
        <taxon>eudicotyledons</taxon>
        <taxon>Gunneridae</taxon>
        <taxon>Pentapetalae</taxon>
        <taxon>rosids</taxon>
        <taxon>malvids</taxon>
        <taxon>Brassicales</taxon>
        <taxon>Brassicaceae</taxon>
        <taxon>Brassiceae</taxon>
        <taxon>Brassica</taxon>
    </lineage>
</organism>
<dbReference type="Proteomes" id="UP000712600">
    <property type="component" value="Unassembled WGS sequence"/>
</dbReference>
<accession>A0A8S9PFM7</accession>
<comment type="caution">
    <text evidence="1">The sequence shown here is derived from an EMBL/GenBank/DDBJ whole genome shotgun (WGS) entry which is preliminary data.</text>
</comment>
<evidence type="ECO:0000313" key="2">
    <source>
        <dbReference type="Proteomes" id="UP000712600"/>
    </source>
</evidence>
<protein>
    <submittedName>
        <fullName evidence="1">Uncharacterized protein</fullName>
    </submittedName>
</protein>
<reference evidence="1" key="1">
    <citation type="submission" date="2019-12" db="EMBL/GenBank/DDBJ databases">
        <title>Genome sequencing and annotation of Brassica cretica.</title>
        <authorList>
            <person name="Studholme D.J."/>
            <person name="Sarris P."/>
        </authorList>
    </citation>
    <scope>NUCLEOTIDE SEQUENCE</scope>
    <source>
        <strain evidence="1">PFS-109/04</strain>
        <tissue evidence="1">Leaf</tissue>
    </source>
</reference>